<feature type="transmembrane region" description="Helical" evidence="5">
    <location>
        <begin position="230"/>
        <end position="254"/>
    </location>
</feature>
<proteinExistence type="predicted"/>
<feature type="domain" description="Inositolphosphotransferase Aur1/Ipt1" evidence="6">
    <location>
        <begin position="203"/>
        <end position="400"/>
    </location>
</feature>
<evidence type="ECO:0000256" key="4">
    <source>
        <dbReference type="ARBA" id="ARBA00023136"/>
    </source>
</evidence>
<gene>
    <name evidence="7" type="ORF">DCG58_00225</name>
</gene>
<dbReference type="PANTHER" id="PTHR31310">
    <property type="match status" value="1"/>
</dbReference>
<sequence length="416" mass="46544">MFYWLPPLSNLLLQQPDHGRPACSGKANRGSPKVQYFGEEPNRFLSEFNYSGAMTNRSLTASVKSRFLADRMIPVRLDFRLMAVVFSGLTAWLLLAMIMKNLIHGAEGSAASATSAYYSYTVRNTTRFFEGVMLIGLLTLLPQIRNEELKVVARRIYSRNRDALTAAPFMVLAGVVSFGLMMSSYSTVKARIPSIVPFAWDDTLAAWDASLFFGTDPWKLFEWVYEIPPIIITLDFLYDVWAALLVGSWITCFVATGIERARRLRYCLSLMMTWFIGGNLLALFFSSAGPCFYEHVSTDPARYADLMTHLHSLPALRNTGMQDMLWDTFKQDGIGIGGISAFPSMHCATAFLFVLMFGRTPVWRTITTAYFVAILLGSFILGWHYMIDGLAGAAVAFVCWKLGGIAVARIYPPDVK</sequence>
<dbReference type="InterPro" id="IPR026841">
    <property type="entry name" value="Aur1/Ipt1"/>
</dbReference>
<evidence type="ECO:0000259" key="6">
    <source>
        <dbReference type="Pfam" id="PF14378"/>
    </source>
</evidence>
<evidence type="ECO:0000256" key="5">
    <source>
        <dbReference type="SAM" id="Phobius"/>
    </source>
</evidence>
<dbReference type="GO" id="GO:0016020">
    <property type="term" value="C:membrane"/>
    <property type="evidence" value="ECO:0007669"/>
    <property type="project" value="UniProtKB-SubCell"/>
</dbReference>
<comment type="caution">
    <text evidence="7">The sequence shown here is derived from an EMBL/GenBank/DDBJ whole genome shotgun (WGS) entry which is preliminary data.</text>
</comment>
<evidence type="ECO:0000313" key="7">
    <source>
        <dbReference type="EMBL" id="HAE25561.1"/>
    </source>
</evidence>
<evidence type="ECO:0000256" key="3">
    <source>
        <dbReference type="ARBA" id="ARBA00022989"/>
    </source>
</evidence>
<feature type="transmembrane region" description="Helical" evidence="5">
    <location>
        <begin position="334"/>
        <end position="357"/>
    </location>
</feature>
<feature type="transmembrane region" description="Helical" evidence="5">
    <location>
        <begin position="369"/>
        <end position="387"/>
    </location>
</feature>
<dbReference type="Pfam" id="PF14378">
    <property type="entry name" value="PAP2_3"/>
    <property type="match status" value="1"/>
</dbReference>
<protein>
    <recommendedName>
        <fullName evidence="6">Inositolphosphotransferase Aur1/Ipt1 domain-containing protein</fullName>
    </recommendedName>
</protein>
<keyword evidence="4 5" id="KW-0472">Membrane</keyword>
<evidence type="ECO:0000313" key="8">
    <source>
        <dbReference type="Proteomes" id="UP000259610"/>
    </source>
</evidence>
<comment type="subcellular location">
    <subcellularLocation>
        <location evidence="1">Membrane</location>
        <topology evidence="1">Multi-pass membrane protein</topology>
    </subcellularLocation>
</comment>
<feature type="transmembrane region" description="Helical" evidence="5">
    <location>
        <begin position="393"/>
        <end position="411"/>
    </location>
</feature>
<organism evidence="7 8">
    <name type="scientific">Hyphomonas adhaerens</name>
    <dbReference type="NCBI Taxonomy" id="81029"/>
    <lineage>
        <taxon>Bacteria</taxon>
        <taxon>Pseudomonadati</taxon>
        <taxon>Pseudomonadota</taxon>
        <taxon>Alphaproteobacteria</taxon>
        <taxon>Hyphomonadales</taxon>
        <taxon>Hyphomonadaceae</taxon>
        <taxon>Hyphomonas</taxon>
    </lineage>
</organism>
<accession>A0A3B9GT09</accession>
<dbReference type="Proteomes" id="UP000259610">
    <property type="component" value="Unassembled WGS sequence"/>
</dbReference>
<evidence type="ECO:0000256" key="2">
    <source>
        <dbReference type="ARBA" id="ARBA00022692"/>
    </source>
</evidence>
<keyword evidence="3 5" id="KW-1133">Transmembrane helix</keyword>
<feature type="transmembrane region" description="Helical" evidence="5">
    <location>
        <begin position="266"/>
        <end position="285"/>
    </location>
</feature>
<feature type="transmembrane region" description="Helical" evidence="5">
    <location>
        <begin position="81"/>
        <end position="99"/>
    </location>
</feature>
<feature type="transmembrane region" description="Helical" evidence="5">
    <location>
        <begin position="163"/>
        <end position="185"/>
    </location>
</feature>
<dbReference type="InterPro" id="IPR052185">
    <property type="entry name" value="IPC_Synthase-Related"/>
</dbReference>
<reference evidence="7 8" key="1">
    <citation type="journal article" date="2018" name="Nat. Biotechnol.">
        <title>A standardized bacterial taxonomy based on genome phylogeny substantially revises the tree of life.</title>
        <authorList>
            <person name="Parks D.H."/>
            <person name="Chuvochina M."/>
            <person name="Waite D.W."/>
            <person name="Rinke C."/>
            <person name="Skarshewski A."/>
            <person name="Chaumeil P.A."/>
            <person name="Hugenholtz P."/>
        </authorList>
    </citation>
    <scope>NUCLEOTIDE SEQUENCE [LARGE SCALE GENOMIC DNA]</scope>
    <source>
        <strain evidence="7">UBA8733</strain>
    </source>
</reference>
<dbReference type="PANTHER" id="PTHR31310:SF7">
    <property type="entry name" value="PA-PHOSPHATASE RELATED-FAMILY PROTEIN DDB_G0268928"/>
    <property type="match status" value="1"/>
</dbReference>
<name>A0A3B9GT09_9PROT</name>
<keyword evidence="2 5" id="KW-0812">Transmembrane</keyword>
<dbReference type="AlphaFoldDB" id="A0A3B9GT09"/>
<evidence type="ECO:0000256" key="1">
    <source>
        <dbReference type="ARBA" id="ARBA00004141"/>
    </source>
</evidence>
<dbReference type="EMBL" id="DMAN01000004">
    <property type="protein sequence ID" value="HAE25561.1"/>
    <property type="molecule type" value="Genomic_DNA"/>
</dbReference>
<dbReference type="RefSeq" id="WP_272986201.1">
    <property type="nucleotide sequence ID" value="NZ_CAJWRG010000028.1"/>
</dbReference>